<dbReference type="Proteomes" id="UP001321047">
    <property type="component" value="Unassembled WGS sequence"/>
</dbReference>
<evidence type="ECO:0000256" key="3">
    <source>
        <dbReference type="ARBA" id="ARBA00022691"/>
    </source>
</evidence>
<keyword evidence="3" id="KW-0949">S-adenosyl-L-methionine</keyword>
<dbReference type="EMBL" id="JAOPJZ010000001">
    <property type="protein sequence ID" value="MCU4750511.1"/>
    <property type="molecule type" value="Genomic_DNA"/>
</dbReference>
<feature type="domain" description="Methyltransferase type 11" evidence="4">
    <location>
        <begin position="45"/>
        <end position="149"/>
    </location>
</feature>
<evidence type="ECO:0000313" key="6">
    <source>
        <dbReference type="Proteomes" id="UP001321047"/>
    </source>
</evidence>
<dbReference type="InterPro" id="IPR029063">
    <property type="entry name" value="SAM-dependent_MTases_sf"/>
</dbReference>
<evidence type="ECO:0000256" key="1">
    <source>
        <dbReference type="ARBA" id="ARBA00022603"/>
    </source>
</evidence>
<evidence type="ECO:0000259" key="4">
    <source>
        <dbReference type="Pfam" id="PF08241"/>
    </source>
</evidence>
<gene>
    <name evidence="5" type="ORF">OB919_00710</name>
</gene>
<dbReference type="CDD" id="cd02440">
    <property type="entry name" value="AdoMet_MTases"/>
    <property type="match status" value="1"/>
</dbReference>
<dbReference type="InterPro" id="IPR023576">
    <property type="entry name" value="UbiE/COQ5_MeTrFase_CS"/>
</dbReference>
<dbReference type="InterPro" id="IPR013216">
    <property type="entry name" value="Methyltransf_11"/>
</dbReference>
<dbReference type="RefSeq" id="WP_342805366.1">
    <property type="nucleotide sequence ID" value="NZ_JAOPJZ010000001.1"/>
</dbReference>
<keyword evidence="1 5" id="KW-0489">Methyltransferase</keyword>
<name>A0AAP2Z4G7_9EURY</name>
<dbReference type="SUPFAM" id="SSF53335">
    <property type="entry name" value="S-adenosyl-L-methionine-dependent methyltransferases"/>
    <property type="match status" value="1"/>
</dbReference>
<organism evidence="5 6">
    <name type="scientific">Natronosalvus hydrolyticus</name>
    <dbReference type="NCBI Taxonomy" id="2979988"/>
    <lineage>
        <taxon>Archaea</taxon>
        <taxon>Methanobacteriati</taxon>
        <taxon>Methanobacteriota</taxon>
        <taxon>Stenosarchaea group</taxon>
        <taxon>Halobacteria</taxon>
        <taxon>Halobacteriales</taxon>
        <taxon>Natrialbaceae</taxon>
        <taxon>Natronosalvus</taxon>
    </lineage>
</organism>
<keyword evidence="6" id="KW-1185">Reference proteome</keyword>
<evidence type="ECO:0000256" key="2">
    <source>
        <dbReference type="ARBA" id="ARBA00022679"/>
    </source>
</evidence>
<proteinExistence type="predicted"/>
<comment type="caution">
    <text evidence="5">The sequence shown here is derived from an EMBL/GenBank/DDBJ whole genome shotgun (WGS) entry which is preliminary data.</text>
</comment>
<dbReference type="PANTHER" id="PTHR43591:SF110">
    <property type="entry name" value="RHODANESE DOMAIN-CONTAINING PROTEIN"/>
    <property type="match status" value="1"/>
</dbReference>
<dbReference type="GO" id="GO:0032259">
    <property type="term" value="P:methylation"/>
    <property type="evidence" value="ECO:0007669"/>
    <property type="project" value="UniProtKB-KW"/>
</dbReference>
<keyword evidence="2" id="KW-0808">Transferase</keyword>
<sequence length="203" mass="22375">MGGFHTFPVERADALEDPSRYRYCSREELVSMLGLDDRDDSTVADLGSGTGFYTDDVAPFTDTCYAVDVQSEMHETYREKGLPENVECVTAGIDSLPFPDDHLDGAFSTMTYHEFSDPAIRSFEGTTDSFHDEALAELARVIRPGGRLVTVDWSADGQGEDGPSVDERFSISDVRRGLESAGFEVIRDDDRPETLAIVAICPE</sequence>
<dbReference type="AlphaFoldDB" id="A0AAP2Z4G7"/>
<dbReference type="Pfam" id="PF08241">
    <property type="entry name" value="Methyltransf_11"/>
    <property type="match status" value="1"/>
</dbReference>
<evidence type="ECO:0000313" key="5">
    <source>
        <dbReference type="EMBL" id="MCU4750511.1"/>
    </source>
</evidence>
<dbReference type="GO" id="GO:0008757">
    <property type="term" value="F:S-adenosylmethionine-dependent methyltransferase activity"/>
    <property type="evidence" value="ECO:0007669"/>
    <property type="project" value="InterPro"/>
</dbReference>
<dbReference type="PROSITE" id="PS01184">
    <property type="entry name" value="UBIE_2"/>
    <property type="match status" value="1"/>
</dbReference>
<protein>
    <submittedName>
        <fullName evidence="5">Methyltransferase domain-containing protein</fullName>
    </submittedName>
</protein>
<accession>A0AAP2Z4G7</accession>
<dbReference type="PANTHER" id="PTHR43591">
    <property type="entry name" value="METHYLTRANSFERASE"/>
    <property type="match status" value="1"/>
</dbReference>
<reference evidence="5 6" key="1">
    <citation type="submission" date="2022-09" db="EMBL/GenBank/DDBJ databases">
        <title>Enrichment on poylsaccharides allowed isolation of novel metabolic and taxonomic groups of Haloarchaea.</title>
        <authorList>
            <person name="Sorokin D.Y."/>
            <person name="Elcheninov A.G."/>
            <person name="Khizhniak T.V."/>
            <person name="Kolganova T.V."/>
            <person name="Kublanov I.V."/>
        </authorList>
    </citation>
    <scope>NUCLEOTIDE SEQUENCE [LARGE SCALE GENOMIC DNA]</scope>
    <source>
        <strain evidence="5 6">AArc-curdl1</strain>
    </source>
</reference>
<dbReference type="Gene3D" id="3.40.50.150">
    <property type="entry name" value="Vaccinia Virus protein VP39"/>
    <property type="match status" value="1"/>
</dbReference>